<dbReference type="Gene3D" id="1.25.40.10">
    <property type="entry name" value="Tetratricopeptide repeat domain"/>
    <property type="match status" value="2"/>
</dbReference>
<accession>I0ICU1</accession>
<dbReference type="Pfam" id="PF01663">
    <property type="entry name" value="Phosphodiest"/>
    <property type="match status" value="1"/>
</dbReference>
<dbReference type="Gene3D" id="3.40.720.10">
    <property type="entry name" value="Alkaline Phosphatase, subunit A"/>
    <property type="match status" value="1"/>
</dbReference>
<name>I0ICU1_PHYMF</name>
<dbReference type="Pfam" id="PF14559">
    <property type="entry name" value="TPR_19"/>
    <property type="match status" value="1"/>
</dbReference>
<reference evidence="2 3" key="1">
    <citation type="submission" date="2012-02" db="EMBL/GenBank/DDBJ databases">
        <title>Complete genome sequence of Phycisphaera mikurensis NBRC 102666.</title>
        <authorList>
            <person name="Ankai A."/>
            <person name="Hosoyama A."/>
            <person name="Terui Y."/>
            <person name="Sekine M."/>
            <person name="Fukai R."/>
            <person name="Kato Y."/>
            <person name="Nakamura S."/>
            <person name="Yamada-Narita S."/>
            <person name="Kawakoshi A."/>
            <person name="Fukunaga Y."/>
            <person name="Yamazaki S."/>
            <person name="Fujita N."/>
        </authorList>
    </citation>
    <scope>NUCLEOTIDE SEQUENCE [LARGE SCALE GENOMIC DNA]</scope>
    <source>
        <strain evidence="3">NBRC 102666 / KCTC 22515 / FYK2301M01</strain>
    </source>
</reference>
<organism evidence="2 3">
    <name type="scientific">Phycisphaera mikurensis (strain NBRC 102666 / KCTC 22515 / FYK2301M01)</name>
    <dbReference type="NCBI Taxonomy" id="1142394"/>
    <lineage>
        <taxon>Bacteria</taxon>
        <taxon>Pseudomonadati</taxon>
        <taxon>Planctomycetota</taxon>
        <taxon>Phycisphaerae</taxon>
        <taxon>Phycisphaerales</taxon>
        <taxon>Phycisphaeraceae</taxon>
        <taxon>Phycisphaera</taxon>
    </lineage>
</organism>
<dbReference type="AlphaFoldDB" id="I0ICU1"/>
<gene>
    <name evidence="2" type="ordered locus">PSMK_09200</name>
</gene>
<evidence type="ECO:0000313" key="2">
    <source>
        <dbReference type="EMBL" id="BAM03079.1"/>
    </source>
</evidence>
<dbReference type="Gene3D" id="3.40.50.300">
    <property type="entry name" value="P-loop containing nucleotide triphosphate hydrolases"/>
    <property type="match status" value="1"/>
</dbReference>
<dbReference type="OrthoDB" id="9779418at2"/>
<dbReference type="HOGENOM" id="CLU_340615_0_0_0"/>
<dbReference type="RefSeq" id="WP_014436299.1">
    <property type="nucleotide sequence ID" value="NC_017080.1"/>
</dbReference>
<dbReference type="Pfam" id="PF13174">
    <property type="entry name" value="TPR_6"/>
    <property type="match status" value="1"/>
</dbReference>
<proteinExistence type="predicted"/>
<keyword evidence="3" id="KW-1185">Reference proteome</keyword>
<dbReference type="InterPro" id="IPR027417">
    <property type="entry name" value="P-loop_NTPase"/>
</dbReference>
<evidence type="ECO:0000256" key="1">
    <source>
        <dbReference type="SAM" id="MobiDB-lite"/>
    </source>
</evidence>
<dbReference type="SUPFAM" id="SSF48452">
    <property type="entry name" value="TPR-like"/>
    <property type="match status" value="2"/>
</dbReference>
<dbReference type="GO" id="GO:0016787">
    <property type="term" value="F:hydrolase activity"/>
    <property type="evidence" value="ECO:0007669"/>
    <property type="project" value="UniProtKB-ARBA"/>
</dbReference>
<dbReference type="eggNOG" id="COG3379">
    <property type="taxonomic scope" value="Bacteria"/>
</dbReference>
<evidence type="ECO:0000313" key="3">
    <source>
        <dbReference type="Proteomes" id="UP000007881"/>
    </source>
</evidence>
<dbReference type="eggNOG" id="COG0457">
    <property type="taxonomic scope" value="Bacteria"/>
</dbReference>
<protein>
    <submittedName>
        <fullName evidence="2">Uncharacterized protein</fullName>
    </submittedName>
</protein>
<dbReference type="SMART" id="SM00028">
    <property type="entry name" value="TPR"/>
    <property type="match status" value="2"/>
</dbReference>
<dbReference type="SUPFAM" id="SSF52540">
    <property type="entry name" value="P-loop containing nucleoside triphosphate hydrolases"/>
    <property type="match status" value="1"/>
</dbReference>
<dbReference type="STRING" id="1142394.PSMK_09200"/>
<dbReference type="PANTHER" id="PTHR10151:SF120">
    <property type="entry name" value="BIS(5'-ADENOSYL)-TRIPHOSPHATASE"/>
    <property type="match status" value="1"/>
</dbReference>
<dbReference type="InterPro" id="IPR002591">
    <property type="entry name" value="Phosphodiest/P_Trfase"/>
</dbReference>
<dbReference type="InterPro" id="IPR011990">
    <property type="entry name" value="TPR-like_helical_dom_sf"/>
</dbReference>
<dbReference type="InterPro" id="IPR019734">
    <property type="entry name" value="TPR_rpt"/>
</dbReference>
<dbReference type="InterPro" id="IPR017850">
    <property type="entry name" value="Alkaline_phosphatase_core_sf"/>
</dbReference>
<sequence length="881" mass="95789">MPQRLAQRVLLLGWDAADWKFARPMMERGEMPALTRLVSGGVSGNLATLRPILSPMLWNSIATGKRPFGHGIFGFTEPRPDGTGVRPVASTSRRCKALWNIASESGLRSHVVNWFASHPAEPVTGTVVSNRFADLAGKVGDDWPVPAHAVHPPARAGELAALRVHPGELDAGVVTPFMPTLKGHQLDPTNHRRLGHFLEAMAETLTTQALATHLLKEDDWDLGCVYFEGIDRFAHAFMEFHPPRMEHVGPRFFEMYSGVMTGVYRFFDMMLHALMQTVGEETTIVLCSDHGYQDGDLRPPGPAERSNPVSWHRPLGILAMSGPGVRPGRGVYGASLLDVAPTVLALLGLPPGLGFDGRPLLDTLPEGTPPVLPVDWEATAVEGSGMHPADHRGDPEQERQALRQLVELGYIADPGEDAAEAIRDTRIANTHREMTSYFDAERFDDAMRVAEAMAAEFPDEPRSWLSVAACHLKRGDADAAVRVLDGIATEEAEVAEQVEALRAQVAFAEGDEREMERRAAELPADPAQAAEVHRLRAQLALRRTDAGAAESAFRAVLAIDDADPAAHDGLAQVHLHRRDWEAAAEAALDAIGCAFFLPRAHLHLGMALANLGRDDEAIAALNVALHQHPGFARAHRLLECLHARNGRQDEAVRHRLALRGIGQPAPADRPDPTAPAEARSDDPDDLPPPDAGTVWVVSGLPRAGTSLAMQMLAAAGVPPLTDGRRQADESNRRGYFEHEAVTRLAEDAGVVADAAGRAIKVIHALVDRLPVGHAYRVLWMERDLDEVIASQRTMLRRQGRRAGDPTALRLAYEAGTRRAQNALARRADTRWIRVPHRALVERDPATLEAVAAFLGRPEAADAMTAAIDPSLYRERAAALAT</sequence>
<dbReference type="PANTHER" id="PTHR10151">
    <property type="entry name" value="ECTONUCLEOTIDE PYROPHOSPHATASE/PHOSPHODIESTERASE"/>
    <property type="match status" value="1"/>
</dbReference>
<dbReference type="KEGG" id="phm:PSMK_09200"/>
<feature type="region of interest" description="Disordered" evidence="1">
    <location>
        <begin position="659"/>
        <end position="693"/>
    </location>
</feature>
<dbReference type="SUPFAM" id="SSF53649">
    <property type="entry name" value="Alkaline phosphatase-like"/>
    <property type="match status" value="1"/>
</dbReference>
<dbReference type="Proteomes" id="UP000007881">
    <property type="component" value="Chromosome"/>
</dbReference>
<dbReference type="EMBL" id="AP012338">
    <property type="protein sequence ID" value="BAM03079.1"/>
    <property type="molecule type" value="Genomic_DNA"/>
</dbReference>